<dbReference type="InterPro" id="IPR011234">
    <property type="entry name" value="Fumarylacetoacetase-like_C"/>
</dbReference>
<dbReference type="RefSeq" id="WP_315745194.1">
    <property type="nucleotide sequence ID" value="NZ_JAVYAA010000002.1"/>
</dbReference>
<evidence type="ECO:0000259" key="1">
    <source>
        <dbReference type="Pfam" id="PF01557"/>
    </source>
</evidence>
<dbReference type="Proteomes" id="UP001250538">
    <property type="component" value="Unassembled WGS sequence"/>
</dbReference>
<dbReference type="PANTHER" id="PTHR43211">
    <property type="entry name" value="FUMARYLACETOACETATE HYDROLASE"/>
    <property type="match status" value="1"/>
</dbReference>
<dbReference type="InterPro" id="IPR014710">
    <property type="entry name" value="RmlC-like_jellyroll"/>
</dbReference>
<keyword evidence="3" id="KW-1185">Reference proteome</keyword>
<reference evidence="3" key="1">
    <citation type="submission" date="2023-09" db="EMBL/GenBank/DDBJ databases">
        <title>Paenibacillus sp. chi10 Genome sequencing and assembly.</title>
        <authorList>
            <person name="Kim I."/>
        </authorList>
    </citation>
    <scope>NUCLEOTIDE SEQUENCE [LARGE SCALE GENOMIC DNA]</scope>
    <source>
        <strain evidence="3">chi10</strain>
    </source>
</reference>
<evidence type="ECO:0000313" key="2">
    <source>
        <dbReference type="EMBL" id="MDT8976556.1"/>
    </source>
</evidence>
<dbReference type="InterPro" id="IPR036663">
    <property type="entry name" value="Fumarylacetoacetase_C_sf"/>
</dbReference>
<gene>
    <name evidence="2" type="ORF">RQP50_09915</name>
</gene>
<protein>
    <submittedName>
        <fullName evidence="2">Fumarylacetoacetate hydrolase family protein</fullName>
    </submittedName>
</protein>
<dbReference type="Pfam" id="PF01557">
    <property type="entry name" value="FAA_hydrolase"/>
    <property type="match status" value="1"/>
</dbReference>
<name>A0AAJ2JTR2_9BACL</name>
<dbReference type="GO" id="GO:0016787">
    <property type="term" value="F:hydrolase activity"/>
    <property type="evidence" value="ECO:0007669"/>
    <property type="project" value="UniProtKB-KW"/>
</dbReference>
<dbReference type="EMBL" id="JAVYAA010000002">
    <property type="protein sequence ID" value="MDT8976556.1"/>
    <property type="molecule type" value="Genomic_DNA"/>
</dbReference>
<comment type="caution">
    <text evidence="2">The sequence shown here is derived from an EMBL/GenBank/DDBJ whole genome shotgun (WGS) entry which is preliminary data.</text>
</comment>
<dbReference type="Gene3D" id="2.60.120.10">
    <property type="entry name" value="Jelly Rolls"/>
    <property type="match status" value="2"/>
</dbReference>
<accession>A0AAJ2JTR2</accession>
<proteinExistence type="predicted"/>
<dbReference type="PANTHER" id="PTHR43211:SF1">
    <property type="entry name" value="BLL6422 PROTEIN"/>
    <property type="match status" value="1"/>
</dbReference>
<keyword evidence="2" id="KW-0378">Hydrolase</keyword>
<feature type="domain" description="Fumarylacetoacetase-like C-terminal" evidence="1">
    <location>
        <begin position="128"/>
        <end position="320"/>
    </location>
</feature>
<dbReference type="Gene3D" id="3.90.850.10">
    <property type="entry name" value="Fumarylacetoacetase-like, C-terminal domain"/>
    <property type="match status" value="1"/>
</dbReference>
<evidence type="ECO:0000313" key="3">
    <source>
        <dbReference type="Proteomes" id="UP001250538"/>
    </source>
</evidence>
<dbReference type="AlphaFoldDB" id="A0AAJ2JTR2"/>
<dbReference type="SUPFAM" id="SSF56529">
    <property type="entry name" value="FAH"/>
    <property type="match status" value="1"/>
</dbReference>
<sequence length="689" mass="75794">MKLVTFVLKNDPTQTEIVGALTQDEQQIVELQKACKIHTGKLSKYFDNMIEFLTGAEEARALAAEFLEDAGADYKVSMEDVQLLAPVPRPRVMRDCACFEEHLIGCNRRGRLMQGEDPASIDPESVKPDAGWYAEPRFYKVNVNSIVGPGVDIAFPGGEMFKDYELELAFYICKEGKNISHHNAMDYVGGYTIFNDFSARMIQMNEMAPNSFNVGPGIGKDFANAMGPCMVTPDAFDYTDAKMTVRVNGEVRGGGNHGAAYHKIPDVIEYISNATTLYPGDVIATGTVGTGAGIETGIPLKIDDVVELEIEGIGKLANRIIIPEATKQRNKGEAFKRLVCGPVDGKSSFVIDDYPDKWRGGASKKPTVDVWRINEMPAKESATANVDMGNLPIEHEPQAGRGQSIFRHVPLDIPQGPRFENLPPNVRNLHRGMWVEAHKTIGTKYIPTEEDMKKHASMHWTETINMFFCADAELELVSLNDLDDAPLKTGDALVQMACMHGWTGTGVIGGILASADMSTHTQLIDKPKPALVSKLNRFKRYVAANMKSSEKEIGMSDVVIDDYSPNESEIFDKEGKQIGYAGDIWRMLDPNADVSASADTIVGPMEPTPPKNGITFRMVDLLPGCTFETDASFMSYYSVIIGQLEAVCDEGFATVPTTGDLVQLKNASLKLVNTTDEIVRFAYYMIDTE</sequence>
<organism evidence="2 3">
    <name type="scientific">Paenibacillus suaedae</name>
    <dbReference type="NCBI Taxonomy" id="3077233"/>
    <lineage>
        <taxon>Bacteria</taxon>
        <taxon>Bacillati</taxon>
        <taxon>Bacillota</taxon>
        <taxon>Bacilli</taxon>
        <taxon>Bacillales</taxon>
        <taxon>Paenibacillaceae</taxon>
        <taxon>Paenibacillus</taxon>
    </lineage>
</organism>